<dbReference type="Proteomes" id="UP000256923">
    <property type="component" value="Chromosome 2"/>
</dbReference>
<dbReference type="EMBL" id="CP034673">
    <property type="protein sequence ID" value="AZS26963.1"/>
    <property type="molecule type" value="Genomic_DNA"/>
</dbReference>
<dbReference type="PANTHER" id="PTHR36449">
    <property type="entry name" value="ACETYLTRANSFERASE-RELATED"/>
    <property type="match status" value="1"/>
</dbReference>
<reference evidence="10 12" key="2">
    <citation type="journal article" date="2021" name="PeerJ">
        <title>Analysis of 44 Vibrio anguillarum genomes reveals high genetic diversity.</title>
        <authorList>
            <person name="Hansen M.J."/>
            <person name="Dalsgaard I."/>
        </authorList>
    </citation>
    <scope>NUCLEOTIDE SEQUENCE</scope>
    <source>
        <strain evidence="9 12">040915-1/1B</strain>
        <strain evidence="10">850617-1/1</strain>
    </source>
</reference>
<evidence type="ECO:0000256" key="3">
    <source>
        <dbReference type="ARBA" id="ARBA00022649"/>
    </source>
</evidence>
<dbReference type="Pfam" id="PF13673">
    <property type="entry name" value="Acetyltransf_10"/>
    <property type="match status" value="1"/>
</dbReference>
<evidence type="ECO:0000313" key="8">
    <source>
        <dbReference type="EMBL" id="AZS26963.1"/>
    </source>
</evidence>
<evidence type="ECO:0000256" key="6">
    <source>
        <dbReference type="ARBA" id="ARBA00049880"/>
    </source>
</evidence>
<protein>
    <submittedName>
        <fullName evidence="10">N-acetyltransferase</fullName>
    </submittedName>
</protein>
<dbReference type="RefSeq" id="WP_017045788.1">
    <property type="nucleotide sequence ID" value="NZ_CP022469.1"/>
</dbReference>
<dbReference type="PANTHER" id="PTHR36449:SF1">
    <property type="entry name" value="ACETYLTRANSFERASE"/>
    <property type="match status" value="1"/>
</dbReference>
<feature type="domain" description="N-acetyltransferase" evidence="7">
    <location>
        <begin position="87"/>
        <end position="149"/>
    </location>
</feature>
<keyword evidence="2" id="KW-0678">Repressor</keyword>
<proteinExistence type="inferred from homology"/>
<evidence type="ECO:0000256" key="2">
    <source>
        <dbReference type="ARBA" id="ARBA00022491"/>
    </source>
</evidence>
<organism evidence="10 13">
    <name type="scientific">Vibrio anguillarum</name>
    <name type="common">Listonella anguillarum</name>
    <dbReference type="NCBI Taxonomy" id="55601"/>
    <lineage>
        <taxon>Bacteria</taxon>
        <taxon>Pseudomonadati</taxon>
        <taxon>Pseudomonadota</taxon>
        <taxon>Gammaproteobacteria</taxon>
        <taxon>Vibrionales</taxon>
        <taxon>Vibrionaceae</taxon>
        <taxon>Vibrio</taxon>
    </lineage>
</organism>
<dbReference type="InterPro" id="IPR000182">
    <property type="entry name" value="GNAT_dom"/>
</dbReference>
<evidence type="ECO:0000256" key="1">
    <source>
        <dbReference type="ARBA" id="ARBA00009342"/>
    </source>
</evidence>
<keyword evidence="3" id="KW-1277">Toxin-antitoxin system</keyword>
<accession>A0A290PTK1</accession>
<keyword evidence="5" id="KW-0012">Acyltransferase</keyword>
<evidence type="ECO:0000313" key="9">
    <source>
        <dbReference type="EMBL" id="MBF4375386.1"/>
    </source>
</evidence>
<comment type="catalytic activity">
    <reaction evidence="6">
        <text>glycyl-tRNA(Gly) + acetyl-CoA = N-acetylglycyl-tRNA(Gly) + CoA + H(+)</text>
        <dbReference type="Rhea" id="RHEA:81867"/>
        <dbReference type="Rhea" id="RHEA-COMP:9683"/>
        <dbReference type="Rhea" id="RHEA-COMP:19766"/>
        <dbReference type="ChEBI" id="CHEBI:15378"/>
        <dbReference type="ChEBI" id="CHEBI:57287"/>
        <dbReference type="ChEBI" id="CHEBI:57288"/>
        <dbReference type="ChEBI" id="CHEBI:78522"/>
        <dbReference type="ChEBI" id="CHEBI:232036"/>
    </reaction>
</comment>
<dbReference type="SUPFAM" id="SSF55729">
    <property type="entry name" value="Acyl-CoA N-acyltransferases (Nat)"/>
    <property type="match status" value="1"/>
</dbReference>
<dbReference type="InterPro" id="IPR016181">
    <property type="entry name" value="Acyl_CoA_acyltransferase"/>
</dbReference>
<sequence>MMKTVLLDKDKHDRNRFNCGIDALNNYLKVMASQQAKKDNTRTFVLEDENNTSLIIGFYTLTMTPIDLKTLPDKLQKKHQSSTSGGLIARLAIDDSYKGKGFGEWLLIDALRKLLAASDSVAFPVVIVDAKDGAKHFYERYGFKAFQDAENKLFITISDIRASLG</sequence>
<dbReference type="EMBL" id="RDPI01000122">
    <property type="protein sequence ID" value="MBF4375386.1"/>
    <property type="molecule type" value="Genomic_DNA"/>
</dbReference>
<evidence type="ECO:0000259" key="7">
    <source>
        <dbReference type="Pfam" id="PF13673"/>
    </source>
</evidence>
<evidence type="ECO:0000313" key="11">
    <source>
        <dbReference type="Proteomes" id="UP000256923"/>
    </source>
</evidence>
<evidence type="ECO:0000313" key="10">
    <source>
        <dbReference type="EMBL" id="MBF4436969.1"/>
    </source>
</evidence>
<evidence type="ECO:0000256" key="4">
    <source>
        <dbReference type="ARBA" id="ARBA00022679"/>
    </source>
</evidence>
<evidence type="ECO:0000313" key="13">
    <source>
        <dbReference type="Proteomes" id="UP000786185"/>
    </source>
</evidence>
<keyword evidence="12" id="KW-1185">Reference proteome</keyword>
<dbReference type="Proteomes" id="UP000786185">
    <property type="component" value="Unassembled WGS sequence"/>
</dbReference>
<evidence type="ECO:0000313" key="12">
    <source>
        <dbReference type="Proteomes" id="UP000726136"/>
    </source>
</evidence>
<reference evidence="8 11" key="1">
    <citation type="submission" date="2018-12" db="EMBL/GenBank/DDBJ databases">
        <title>Characterization and Draft Genome of Vibrio anguillarum J360 Marine Pathogen Isolated from an Outbreak in Lumpfish (Cyclopterus lumpus).</title>
        <authorList>
            <person name="Vasquez J.I."/>
            <person name="Cao T."/>
            <person name="Chakraborty S."/>
            <person name="Gnanagobal H."/>
            <person name="Wescot J."/>
            <person name="Boyce D."/>
            <person name="Santander J."/>
        </authorList>
    </citation>
    <scope>NUCLEOTIDE SEQUENCE [LARGE SCALE GENOMIC DNA]</scope>
    <source>
        <strain evidence="8 11">J360</strain>
    </source>
</reference>
<keyword evidence="4 8" id="KW-0808">Transferase</keyword>
<dbReference type="EMBL" id="SCLC01000502">
    <property type="protein sequence ID" value="MBF4436969.1"/>
    <property type="molecule type" value="Genomic_DNA"/>
</dbReference>
<dbReference type="Gene3D" id="3.40.630.30">
    <property type="match status" value="1"/>
</dbReference>
<dbReference type="AlphaFoldDB" id="A0A290PTK1"/>
<comment type="similarity">
    <text evidence="1">Belongs to the acetyltransferase family. GNAT subfamily.</text>
</comment>
<dbReference type="GO" id="GO:0016747">
    <property type="term" value="F:acyltransferase activity, transferring groups other than amino-acyl groups"/>
    <property type="evidence" value="ECO:0007669"/>
    <property type="project" value="InterPro"/>
</dbReference>
<dbReference type="Proteomes" id="UP000726136">
    <property type="component" value="Unassembled WGS sequence"/>
</dbReference>
<evidence type="ECO:0000256" key="5">
    <source>
        <dbReference type="ARBA" id="ARBA00023315"/>
    </source>
</evidence>
<gene>
    <name evidence="8" type="ORF">DYL72_18625</name>
    <name evidence="9" type="ORF">EAY46_20365</name>
    <name evidence="10" type="ORF">ERJ77_21255</name>
</gene>
<name>A0A290PTK1_VIBAN</name>